<evidence type="ECO:0000313" key="1">
    <source>
        <dbReference type="EMBL" id="SFD87767.1"/>
    </source>
</evidence>
<dbReference type="InterPro" id="IPR036249">
    <property type="entry name" value="Thioredoxin-like_sf"/>
</dbReference>
<dbReference type="Proteomes" id="UP000243950">
    <property type="component" value="Unassembled WGS sequence"/>
</dbReference>
<sequence length="88" mass="10031">MIFTSRGCAACRYARQQLPRLRLPVERLVWIDAQENFGLVQRYEVFQLPALFLVQNGEFFGALHTSLTPADLRQALTEALARAPEELP</sequence>
<reference evidence="2" key="1">
    <citation type="submission" date="2016-10" db="EMBL/GenBank/DDBJ databases">
        <authorList>
            <person name="Varghese N."/>
            <person name="Submissions S."/>
        </authorList>
    </citation>
    <scope>NUCLEOTIDE SEQUENCE [LARGE SCALE GENOMIC DNA]</scope>
    <source>
        <strain evidence="2">JCM 2783</strain>
    </source>
</reference>
<dbReference type="SUPFAM" id="SSF52833">
    <property type="entry name" value="Thioredoxin-like"/>
    <property type="match status" value="1"/>
</dbReference>
<name>A0A1I1VXS1_PSEOC</name>
<accession>A0A1I1VXS1</accession>
<gene>
    <name evidence="1" type="ORF">SAMN05216372_10556</name>
</gene>
<proteinExistence type="predicted"/>
<dbReference type="EMBL" id="FOMO01000005">
    <property type="protein sequence ID" value="SFD87767.1"/>
    <property type="molecule type" value="Genomic_DNA"/>
</dbReference>
<dbReference type="CDD" id="cd02947">
    <property type="entry name" value="TRX_family"/>
    <property type="match status" value="1"/>
</dbReference>
<dbReference type="Gene3D" id="3.40.30.10">
    <property type="entry name" value="Glutaredoxin"/>
    <property type="match status" value="1"/>
</dbReference>
<evidence type="ECO:0008006" key="3">
    <source>
        <dbReference type="Google" id="ProtNLM"/>
    </source>
</evidence>
<dbReference type="AlphaFoldDB" id="A0A1I1VXS1"/>
<evidence type="ECO:0000313" key="2">
    <source>
        <dbReference type="Proteomes" id="UP000243950"/>
    </source>
</evidence>
<organism evidence="1 2">
    <name type="scientific">Pseudomonas straminea</name>
    <dbReference type="NCBI Taxonomy" id="47882"/>
    <lineage>
        <taxon>Bacteria</taxon>
        <taxon>Pseudomonadati</taxon>
        <taxon>Pseudomonadota</taxon>
        <taxon>Gammaproteobacteria</taxon>
        <taxon>Pseudomonadales</taxon>
        <taxon>Pseudomonadaceae</taxon>
        <taxon>Phytopseudomonas</taxon>
    </lineage>
</organism>
<keyword evidence="2" id="KW-1185">Reference proteome</keyword>
<protein>
    <recommendedName>
        <fullName evidence="3">Thioredoxin</fullName>
    </recommendedName>
</protein>